<dbReference type="EMBL" id="BRVO01000004">
    <property type="protein sequence ID" value="GLB50619.1"/>
    <property type="molecule type" value="Genomic_DNA"/>
</dbReference>
<comment type="caution">
    <text evidence="4">The sequence shown here is derived from an EMBL/GenBank/DDBJ whole genome shotgun (WGS) entry which is preliminary data.</text>
</comment>
<dbReference type="InterPro" id="IPR026444">
    <property type="entry name" value="Secre_tail"/>
</dbReference>
<evidence type="ECO:0000313" key="5">
    <source>
        <dbReference type="Proteomes" id="UP001143543"/>
    </source>
</evidence>
<evidence type="ECO:0000259" key="3">
    <source>
        <dbReference type="Pfam" id="PF18962"/>
    </source>
</evidence>
<feature type="signal peptide" evidence="2">
    <location>
        <begin position="1"/>
        <end position="19"/>
    </location>
</feature>
<accession>A0ABQ5MML3</accession>
<dbReference type="NCBIfam" id="TIGR04183">
    <property type="entry name" value="Por_Secre_tail"/>
    <property type="match status" value="1"/>
</dbReference>
<dbReference type="Proteomes" id="UP001143543">
    <property type="component" value="Unassembled WGS sequence"/>
</dbReference>
<evidence type="ECO:0000313" key="4">
    <source>
        <dbReference type="EMBL" id="GLB50619.1"/>
    </source>
</evidence>
<keyword evidence="5" id="KW-1185">Reference proteome</keyword>
<evidence type="ECO:0000256" key="1">
    <source>
        <dbReference type="ARBA" id="ARBA00022729"/>
    </source>
</evidence>
<evidence type="ECO:0000256" key="2">
    <source>
        <dbReference type="SAM" id="SignalP"/>
    </source>
</evidence>
<sequence>MKIKLLLAFALFSSILVTAQQAPVIDGDLLLCPYTDGTATVTNGETYETYQWYYKYWFLSDPYQAIPGATSETFTYDWYTYDQALLKLEVTVNGTTLESNEIQIDSYAWASLTVLHDMSPNITIDQSNGNFIMCDGDYITNTVQSPYTEIQWYKDNAPIPGANGTVYTITEPGDYYAVAAPSFCPNSTSTTVTFTAVQGPNCSLSTENPDDLEGIKLENNPVNEFLTISAPDNTTIENIIIYNMKGQQMNTPNIGSANTTVNVSALKPGIYIAQIIAGSKSKRIKFVKQ</sequence>
<dbReference type="Pfam" id="PF18962">
    <property type="entry name" value="Por_Secre_tail"/>
    <property type="match status" value="1"/>
</dbReference>
<name>A0ABQ5MML3_9FLAO</name>
<organism evidence="4 5">
    <name type="scientific">Neptunitalea lumnitzerae</name>
    <dbReference type="NCBI Taxonomy" id="2965509"/>
    <lineage>
        <taxon>Bacteria</taxon>
        <taxon>Pseudomonadati</taxon>
        <taxon>Bacteroidota</taxon>
        <taxon>Flavobacteriia</taxon>
        <taxon>Flavobacteriales</taxon>
        <taxon>Flavobacteriaceae</taxon>
        <taxon>Neptunitalea</taxon>
    </lineage>
</organism>
<reference evidence="4" key="1">
    <citation type="submission" date="2022-07" db="EMBL/GenBank/DDBJ databases">
        <title>Taxonomy of Novel Oxalotrophic and Methylotrophic Bacteria.</title>
        <authorList>
            <person name="Sahin N."/>
            <person name="Tani A."/>
        </authorList>
    </citation>
    <scope>NUCLEOTIDE SEQUENCE</scope>
    <source>
        <strain evidence="4">Y10</strain>
    </source>
</reference>
<feature type="domain" description="Secretion system C-terminal sorting" evidence="3">
    <location>
        <begin position="220"/>
        <end position="283"/>
    </location>
</feature>
<feature type="chain" id="PRO_5047165068" description="Secretion system C-terminal sorting domain-containing protein" evidence="2">
    <location>
        <begin position="20"/>
        <end position="289"/>
    </location>
</feature>
<gene>
    <name evidence="4" type="ORF">Y10_29870</name>
</gene>
<protein>
    <recommendedName>
        <fullName evidence="3">Secretion system C-terminal sorting domain-containing protein</fullName>
    </recommendedName>
</protein>
<keyword evidence="1 2" id="KW-0732">Signal</keyword>
<proteinExistence type="predicted"/>
<dbReference type="RefSeq" id="WP_281766253.1">
    <property type="nucleotide sequence ID" value="NZ_BRVO01000004.1"/>
</dbReference>